<evidence type="ECO:0000256" key="7">
    <source>
        <dbReference type="SAM" id="MobiDB-lite"/>
    </source>
</evidence>
<evidence type="ECO:0000256" key="2">
    <source>
        <dbReference type="ARBA" id="ARBA00004496"/>
    </source>
</evidence>
<keyword evidence="3" id="KW-0963">Cytoplasm</keyword>
<evidence type="ECO:0000256" key="3">
    <source>
        <dbReference type="ARBA" id="ARBA00022490"/>
    </source>
</evidence>
<dbReference type="SUPFAM" id="SSF53098">
    <property type="entry name" value="Ribonuclease H-like"/>
    <property type="match status" value="1"/>
</dbReference>
<dbReference type="PANTHER" id="PTHR37984:SF5">
    <property type="entry name" value="PROTEIN NYNRIN-LIKE"/>
    <property type="match status" value="1"/>
</dbReference>
<dbReference type="InterPro" id="IPR012337">
    <property type="entry name" value="RNaseH-like_sf"/>
</dbReference>
<dbReference type="Proteomes" id="UP000292447">
    <property type="component" value="Chromosome II"/>
</dbReference>
<dbReference type="InterPro" id="IPR001584">
    <property type="entry name" value="Integrase_cat-core"/>
</dbReference>
<dbReference type="AlphaFoldDB" id="A0A4P6XPR0"/>
<dbReference type="InterPro" id="IPR036397">
    <property type="entry name" value="RNaseH_sf"/>
</dbReference>
<sequence length="515" mass="58193">MRLVFSVTIKNICSHIHTPQVNARENLIDSFSIHNFGIHFFFFSIMLDLMAWEVGPVSIDPSEDVSDDQSTPATNDYDGGSNLAENIEFRPLPELLDFPFYDGLSQDSKETFDRTIKNSKSKSLLSPEDYKYYCSVLEEAHNATIDVPNFTSKEERNAFHGKRSRIRNFHQLEGNLLYFVPKPGTRKLVASHDTAFHLLAQIHRPEKAHLSVLKMHPLVSAKIHGLTRNDVKDFVAVCSVCGSARGKSDPPEYLDKNQEEEPFDRLQLDFVDRYHQPSNGFTWILAIRDHFSNFCQLYPLKTKCPSDVADCLDLFIRYFGSPRVIQHNGDHVIKSAISQLICSRGIDLTIGRTRSSIVESSANEFTEMVQLKVAAWVIETGNSCWDEAIEQIEMSINTDPYPMVPSLNAYKTVFGTERAKVSKEMAVQSPESQLRLDVSAVQKDFQAKRPLGEVSSGTLPDCVSELLSSLPQELSHDIEPSANNDALLERADRLASIKEKIIQHQLINRDKTAEK</sequence>
<dbReference type="InterPro" id="IPR050951">
    <property type="entry name" value="Retrovirus_Pol_polyprotein"/>
</dbReference>
<evidence type="ECO:0000313" key="9">
    <source>
        <dbReference type="EMBL" id="QBM87821.1"/>
    </source>
</evidence>
<dbReference type="GO" id="GO:0005737">
    <property type="term" value="C:cytoplasm"/>
    <property type="evidence" value="ECO:0007669"/>
    <property type="project" value="UniProtKB-SubCell"/>
</dbReference>
<gene>
    <name evidence="9" type="ORF">METSCH_B10340</name>
</gene>
<protein>
    <recommendedName>
        <fullName evidence="8">Integrase catalytic domain-containing protein</fullName>
    </recommendedName>
</protein>
<dbReference type="PROSITE" id="PS50994">
    <property type="entry name" value="INTEGRASE"/>
    <property type="match status" value="1"/>
</dbReference>
<dbReference type="GO" id="GO:0005634">
    <property type="term" value="C:nucleus"/>
    <property type="evidence" value="ECO:0007669"/>
    <property type="project" value="UniProtKB-ARBA"/>
</dbReference>
<evidence type="ECO:0000256" key="1">
    <source>
        <dbReference type="ARBA" id="ARBA00000077"/>
    </source>
</evidence>
<dbReference type="STRING" id="2163413.A0A4P6XPR0"/>
<keyword evidence="4" id="KW-0694">RNA-binding</keyword>
<evidence type="ECO:0000259" key="8">
    <source>
        <dbReference type="PROSITE" id="PS50994"/>
    </source>
</evidence>
<reference evidence="10" key="1">
    <citation type="submission" date="2019-03" db="EMBL/GenBank/DDBJ databases">
        <title>Snf2 controls pulcherriminic acid biosynthesis and connects pigmentation and antifungal activity of the yeast Metschnikowia pulcherrima.</title>
        <authorList>
            <person name="Gore-Lloyd D."/>
            <person name="Sumann I."/>
            <person name="Brachmann A.O."/>
            <person name="Schneeberger K."/>
            <person name="Ortiz-Merino R.A."/>
            <person name="Moreno-Beltran M."/>
            <person name="Schlaefli M."/>
            <person name="Kirner P."/>
            <person name="Santos Kron A."/>
            <person name="Wolfe K.H."/>
            <person name="Piel J."/>
            <person name="Ahrens C.H."/>
            <person name="Henk D."/>
            <person name="Freimoser F.M."/>
        </authorList>
    </citation>
    <scope>NUCLEOTIDE SEQUENCE [LARGE SCALE GENOMIC DNA]</scope>
    <source>
        <strain evidence="10">APC 1.2</strain>
    </source>
</reference>
<dbReference type="GO" id="GO:0015074">
    <property type="term" value="P:DNA integration"/>
    <property type="evidence" value="ECO:0007669"/>
    <property type="project" value="InterPro"/>
</dbReference>
<dbReference type="Gene3D" id="3.30.420.10">
    <property type="entry name" value="Ribonuclease H-like superfamily/Ribonuclease H"/>
    <property type="match status" value="1"/>
</dbReference>
<feature type="region of interest" description="Disordered" evidence="7">
    <location>
        <begin position="61"/>
        <end position="81"/>
    </location>
</feature>
<dbReference type="PANTHER" id="PTHR37984">
    <property type="entry name" value="PROTEIN CBG26694"/>
    <property type="match status" value="1"/>
</dbReference>
<dbReference type="EMBL" id="CP034457">
    <property type="protein sequence ID" value="QBM87821.1"/>
    <property type="molecule type" value="Genomic_DNA"/>
</dbReference>
<name>A0A4P6XPR0_9ASCO</name>
<evidence type="ECO:0000313" key="10">
    <source>
        <dbReference type="Proteomes" id="UP000292447"/>
    </source>
</evidence>
<evidence type="ECO:0000256" key="4">
    <source>
        <dbReference type="ARBA" id="ARBA00022884"/>
    </source>
</evidence>
<comment type="catalytic activity">
    <reaction evidence="1">
        <text>Endonucleolytic cleavage to 5'-phosphomonoester.</text>
        <dbReference type="EC" id="3.1.26.4"/>
    </reaction>
</comment>
<accession>A0A4P6XPR0</accession>
<dbReference type="GO" id="GO:0004523">
    <property type="term" value="F:RNA-DNA hybrid ribonuclease activity"/>
    <property type="evidence" value="ECO:0007669"/>
    <property type="project" value="UniProtKB-EC"/>
</dbReference>
<dbReference type="GO" id="GO:0003723">
    <property type="term" value="F:RNA binding"/>
    <property type="evidence" value="ECO:0007669"/>
    <property type="project" value="UniProtKB-KW"/>
</dbReference>
<feature type="domain" description="Integrase catalytic" evidence="8">
    <location>
        <begin position="258"/>
        <end position="417"/>
    </location>
</feature>
<evidence type="ECO:0000256" key="5">
    <source>
        <dbReference type="ARBA" id="ARBA00025590"/>
    </source>
</evidence>
<comment type="subcellular location">
    <subcellularLocation>
        <location evidence="2">Cytoplasm</location>
    </subcellularLocation>
</comment>
<proteinExistence type="predicted"/>
<comment type="function">
    <text evidence="5">Reverse transcriptase/ribonuclease H (RT) is a multifunctional enzyme that catalyzes the conversion of the retro-elements RNA genome into dsDNA within the VLP. The enzyme displays a DNA polymerase activity that can copy either DNA or RNA templates, and a ribonuclease H (RNase H) activity that cleaves the RNA strand of RNA-DNA heteroduplexes during plus-strand synthesis and hydrolyzes RNA primers. The conversion leads to a linear dsDNA copy of the retrotransposon that includes long terminal repeats (LTRs) at both ends.</text>
</comment>
<comment type="function">
    <text evidence="6">Integrase (IN) targets the VLP to the nucleus, where a subparticle preintegration complex (PIC) containing at least integrase and the newly synthesized dsDNA copy of the retrotransposon must transit the nuclear membrane. Once in the nucleus, integrase performs the integration of the dsDNA into the host genome.</text>
</comment>
<keyword evidence="10" id="KW-1185">Reference proteome</keyword>
<evidence type="ECO:0000256" key="6">
    <source>
        <dbReference type="ARBA" id="ARBA00025615"/>
    </source>
</evidence>
<organism evidence="9 10">
    <name type="scientific">Metschnikowia aff. pulcherrima</name>
    <dbReference type="NCBI Taxonomy" id="2163413"/>
    <lineage>
        <taxon>Eukaryota</taxon>
        <taxon>Fungi</taxon>
        <taxon>Dikarya</taxon>
        <taxon>Ascomycota</taxon>
        <taxon>Saccharomycotina</taxon>
        <taxon>Pichiomycetes</taxon>
        <taxon>Metschnikowiaceae</taxon>
        <taxon>Metschnikowia</taxon>
    </lineage>
</organism>